<dbReference type="KEGG" id="nlo:107225013"/>
<dbReference type="PANTHER" id="PTHR12652:SF50">
    <property type="entry name" value="PEROXIN 11"/>
    <property type="match status" value="1"/>
</dbReference>
<dbReference type="InterPro" id="IPR008733">
    <property type="entry name" value="PEX11"/>
</dbReference>
<dbReference type="GO" id="GO:0005778">
    <property type="term" value="C:peroxisomal membrane"/>
    <property type="evidence" value="ECO:0007669"/>
    <property type="project" value="UniProtKB-SubCell"/>
</dbReference>
<accession>A0A6J0C2M9</accession>
<name>A0A6J0C2M9_NEOLC</name>
<keyword evidence="2 5" id="KW-0472">Membrane</keyword>
<dbReference type="AlphaFoldDB" id="A0A6J0C2M9"/>
<evidence type="ECO:0000256" key="4">
    <source>
        <dbReference type="ARBA" id="ARBA00046271"/>
    </source>
</evidence>
<evidence type="ECO:0000313" key="7">
    <source>
        <dbReference type="RefSeq" id="XP_015520797.1"/>
    </source>
</evidence>
<keyword evidence="5" id="KW-0812">Transmembrane</keyword>
<keyword evidence="3" id="KW-0576">Peroxisome</keyword>
<dbReference type="GO" id="GO:0016559">
    <property type="term" value="P:peroxisome fission"/>
    <property type="evidence" value="ECO:0007669"/>
    <property type="project" value="InterPro"/>
</dbReference>
<dbReference type="PANTHER" id="PTHR12652">
    <property type="entry name" value="PEROXISOMAL BIOGENESIS FACTOR 11"/>
    <property type="match status" value="1"/>
</dbReference>
<dbReference type="FunCoup" id="A0A6J0C2M9">
    <property type="interactions" value="189"/>
</dbReference>
<dbReference type="RefSeq" id="XP_015520797.1">
    <property type="nucleotide sequence ID" value="XM_015665311.2"/>
</dbReference>
<protein>
    <submittedName>
        <fullName evidence="7">Peroxisomal membrane protein 11B</fullName>
    </submittedName>
</protein>
<reference evidence="7" key="1">
    <citation type="submission" date="2025-08" db="UniProtKB">
        <authorList>
            <consortium name="RefSeq"/>
        </authorList>
    </citation>
    <scope>IDENTIFICATION</scope>
    <source>
        <tissue evidence="7">Thorax and Abdomen</tissue>
    </source>
</reference>
<dbReference type="CTD" id="36758"/>
<comment type="subcellular location">
    <subcellularLocation>
        <location evidence="4">Peroxisome membrane</location>
    </subcellularLocation>
</comment>
<evidence type="ECO:0000256" key="5">
    <source>
        <dbReference type="SAM" id="Phobius"/>
    </source>
</evidence>
<dbReference type="InParanoid" id="A0A6J0C2M9"/>
<keyword evidence="6" id="KW-1185">Reference proteome</keyword>
<feature type="transmembrane region" description="Helical" evidence="5">
    <location>
        <begin position="207"/>
        <end position="228"/>
    </location>
</feature>
<dbReference type="Proteomes" id="UP000829291">
    <property type="component" value="Chromosome 7"/>
</dbReference>
<evidence type="ECO:0000256" key="1">
    <source>
        <dbReference type="ARBA" id="ARBA00022593"/>
    </source>
</evidence>
<dbReference type="Pfam" id="PF05648">
    <property type="entry name" value="PEX11"/>
    <property type="match status" value="1"/>
</dbReference>
<gene>
    <name evidence="7" type="primary">LOC107225013</name>
</gene>
<proteinExistence type="predicted"/>
<evidence type="ECO:0000256" key="3">
    <source>
        <dbReference type="ARBA" id="ARBA00023140"/>
    </source>
</evidence>
<keyword evidence="1" id="KW-0962">Peroxisome biogenesis</keyword>
<dbReference type="OrthoDB" id="411017at2759"/>
<evidence type="ECO:0000256" key="2">
    <source>
        <dbReference type="ARBA" id="ARBA00023136"/>
    </source>
</evidence>
<evidence type="ECO:0000313" key="6">
    <source>
        <dbReference type="Proteomes" id="UP000829291"/>
    </source>
</evidence>
<organism evidence="7">
    <name type="scientific">Neodiprion lecontei</name>
    <name type="common">Redheaded pine sawfly</name>
    <dbReference type="NCBI Taxonomy" id="441921"/>
    <lineage>
        <taxon>Eukaryota</taxon>
        <taxon>Metazoa</taxon>
        <taxon>Ecdysozoa</taxon>
        <taxon>Arthropoda</taxon>
        <taxon>Hexapoda</taxon>
        <taxon>Insecta</taxon>
        <taxon>Pterygota</taxon>
        <taxon>Neoptera</taxon>
        <taxon>Endopterygota</taxon>
        <taxon>Hymenoptera</taxon>
        <taxon>Tenthredinoidea</taxon>
        <taxon>Diprionidae</taxon>
        <taxon>Diprioninae</taxon>
        <taxon>Neodiprion</taxon>
    </lineage>
</organism>
<sequence>MDVIVKLNNQTAGRDKIIRLLQYGSRASWYFVQNGERTRQRIDILKSLEYTFSSFRKLLRLGRCLDLLYSALSSMRYPDLVVRITMTLSKISNALFLLADHIIWVGRAGICQVNVEKWNQVSNKYWLMAIVMNLVRDVYEISKIMEQETAGLKSRAVRTCKFDLPVQFRALCCVKNHTDVFVDTIKNSCDIFIPLTSLGYTRFNPGVVGLLGLISSAAGIYSLVYPLAKLTPA</sequence>
<keyword evidence="5" id="KW-1133">Transmembrane helix</keyword>
<dbReference type="GeneID" id="107225013"/>